<reference evidence="2 3" key="1">
    <citation type="submission" date="2019-10" db="EMBL/GenBank/DDBJ databases">
        <title>Assembly and Annotation for the nematode Trichostrongylus colubriformis.</title>
        <authorList>
            <person name="Martin J."/>
        </authorList>
    </citation>
    <scope>NUCLEOTIDE SEQUENCE [LARGE SCALE GENOMIC DNA]</scope>
    <source>
        <strain evidence="2">G859</strain>
        <tissue evidence="2">Whole worm</tissue>
    </source>
</reference>
<organism evidence="2 3">
    <name type="scientific">Trichostrongylus colubriformis</name>
    <name type="common">Black scour worm</name>
    <dbReference type="NCBI Taxonomy" id="6319"/>
    <lineage>
        <taxon>Eukaryota</taxon>
        <taxon>Metazoa</taxon>
        <taxon>Ecdysozoa</taxon>
        <taxon>Nematoda</taxon>
        <taxon>Chromadorea</taxon>
        <taxon>Rhabditida</taxon>
        <taxon>Rhabditina</taxon>
        <taxon>Rhabditomorpha</taxon>
        <taxon>Strongyloidea</taxon>
        <taxon>Trichostrongylidae</taxon>
        <taxon>Trichostrongylus</taxon>
    </lineage>
</organism>
<dbReference type="EMBL" id="WIXE01011057">
    <property type="protein sequence ID" value="KAK5977086.1"/>
    <property type="molecule type" value="Genomic_DNA"/>
</dbReference>
<evidence type="ECO:0000313" key="3">
    <source>
        <dbReference type="Proteomes" id="UP001331761"/>
    </source>
</evidence>
<keyword evidence="3" id="KW-1185">Reference proteome</keyword>
<protein>
    <submittedName>
        <fullName evidence="2">Uncharacterized protein</fullName>
    </submittedName>
</protein>
<name>A0AAN8IKP3_TRICO</name>
<proteinExistence type="predicted"/>
<feature type="region of interest" description="Disordered" evidence="1">
    <location>
        <begin position="37"/>
        <end position="74"/>
    </location>
</feature>
<accession>A0AAN8IKP3</accession>
<evidence type="ECO:0000256" key="1">
    <source>
        <dbReference type="SAM" id="MobiDB-lite"/>
    </source>
</evidence>
<dbReference type="Proteomes" id="UP001331761">
    <property type="component" value="Unassembled WGS sequence"/>
</dbReference>
<evidence type="ECO:0000313" key="2">
    <source>
        <dbReference type="EMBL" id="KAK5977086.1"/>
    </source>
</evidence>
<sequence length="74" mass="8200">MAYTIEKKLTAKTLSSVLMVIIRWRTKAKLGAARRRRIADAAQQPETAKGVEMTHIQKRSVAGANRPQSHSRAG</sequence>
<gene>
    <name evidence="2" type="ORF">GCK32_003399</name>
</gene>
<dbReference type="AlphaFoldDB" id="A0AAN8IKP3"/>
<comment type="caution">
    <text evidence="2">The sequence shown here is derived from an EMBL/GenBank/DDBJ whole genome shotgun (WGS) entry which is preliminary data.</text>
</comment>